<keyword evidence="3" id="KW-1185">Reference proteome</keyword>
<evidence type="ECO:0000256" key="1">
    <source>
        <dbReference type="SAM" id="MobiDB-lite"/>
    </source>
</evidence>
<reference evidence="2" key="1">
    <citation type="submission" date="2021-02" db="EMBL/GenBank/DDBJ databases">
        <authorList>
            <person name="Nieuwenhuis M."/>
            <person name="Van De Peppel L.J.J."/>
        </authorList>
    </citation>
    <scope>NUCLEOTIDE SEQUENCE</scope>
    <source>
        <strain evidence="2">D49</strain>
    </source>
</reference>
<feature type="region of interest" description="Disordered" evidence="1">
    <location>
        <begin position="178"/>
        <end position="199"/>
    </location>
</feature>
<comment type="caution">
    <text evidence="2">The sequence shown here is derived from an EMBL/GenBank/DDBJ whole genome shotgun (WGS) entry which is preliminary data.</text>
</comment>
<sequence>MDISMDLALGMNIGCLRSRLPPAQDKENVVVVPVSFRPGTASLSQRTSHPPKYARSSTEKDNDDQDLPQPPLEVSDGQEGEAPPPEQDQRTQYPASAEMGNIAERDRRLDAISSELGSTQSESYALHQEIVALKRVLDDPRSHRVGTHALRRIVQPQFTPTRTPSCPNAVKVLVEASHPRVPKSRRRRRSCRPLPNIQKDVSSSSPTFWSAARVSTGLGGMRSSFGLTIE</sequence>
<organism evidence="2 3">
    <name type="scientific">Sphagnurus paluster</name>
    <dbReference type="NCBI Taxonomy" id="117069"/>
    <lineage>
        <taxon>Eukaryota</taxon>
        <taxon>Fungi</taxon>
        <taxon>Dikarya</taxon>
        <taxon>Basidiomycota</taxon>
        <taxon>Agaricomycotina</taxon>
        <taxon>Agaricomycetes</taxon>
        <taxon>Agaricomycetidae</taxon>
        <taxon>Agaricales</taxon>
        <taxon>Tricholomatineae</taxon>
        <taxon>Lyophyllaceae</taxon>
        <taxon>Sphagnurus</taxon>
    </lineage>
</organism>
<name>A0A9P7KJF1_9AGAR</name>
<proteinExistence type="predicted"/>
<protein>
    <submittedName>
        <fullName evidence="2">Uncharacterized protein</fullName>
    </submittedName>
</protein>
<gene>
    <name evidence="2" type="ORF">H0H81_003028</name>
</gene>
<feature type="compositionally biased region" description="Basic residues" evidence="1">
    <location>
        <begin position="180"/>
        <end position="191"/>
    </location>
</feature>
<dbReference type="OrthoDB" id="5571888at2759"/>
<evidence type="ECO:0000313" key="2">
    <source>
        <dbReference type="EMBL" id="KAG5649576.1"/>
    </source>
</evidence>
<dbReference type="AlphaFoldDB" id="A0A9P7KJF1"/>
<reference evidence="2" key="2">
    <citation type="submission" date="2021-10" db="EMBL/GenBank/DDBJ databases">
        <title>Phylogenomics reveals ancestral predisposition of the termite-cultivated fungus Termitomyces towards a domesticated lifestyle.</title>
        <authorList>
            <person name="Auxier B."/>
            <person name="Grum-Grzhimaylo A."/>
            <person name="Cardenas M.E."/>
            <person name="Lodge J.D."/>
            <person name="Laessoe T."/>
            <person name="Pedersen O."/>
            <person name="Smith M.E."/>
            <person name="Kuyper T.W."/>
            <person name="Franco-Molano E.A."/>
            <person name="Baroni T.J."/>
            <person name="Aanen D.K."/>
        </authorList>
    </citation>
    <scope>NUCLEOTIDE SEQUENCE</scope>
    <source>
        <strain evidence="2">D49</strain>
    </source>
</reference>
<feature type="region of interest" description="Disordered" evidence="1">
    <location>
        <begin position="37"/>
        <end position="95"/>
    </location>
</feature>
<accession>A0A9P7KJF1</accession>
<dbReference type="EMBL" id="JABCKI010000862">
    <property type="protein sequence ID" value="KAG5649576.1"/>
    <property type="molecule type" value="Genomic_DNA"/>
</dbReference>
<dbReference type="Proteomes" id="UP000717328">
    <property type="component" value="Unassembled WGS sequence"/>
</dbReference>
<evidence type="ECO:0000313" key="3">
    <source>
        <dbReference type="Proteomes" id="UP000717328"/>
    </source>
</evidence>